<proteinExistence type="predicted"/>
<dbReference type="GO" id="GO:0009725">
    <property type="term" value="P:response to hormone"/>
    <property type="evidence" value="ECO:0007669"/>
    <property type="project" value="InterPro"/>
</dbReference>
<organism evidence="1 2">
    <name type="scientific">Lolium multiflorum</name>
    <name type="common">Italian ryegrass</name>
    <name type="synonym">Lolium perenne subsp. multiflorum</name>
    <dbReference type="NCBI Taxonomy" id="4521"/>
    <lineage>
        <taxon>Eukaryota</taxon>
        <taxon>Viridiplantae</taxon>
        <taxon>Streptophyta</taxon>
        <taxon>Embryophyta</taxon>
        <taxon>Tracheophyta</taxon>
        <taxon>Spermatophyta</taxon>
        <taxon>Magnoliopsida</taxon>
        <taxon>Liliopsida</taxon>
        <taxon>Poales</taxon>
        <taxon>Poaceae</taxon>
        <taxon>BOP clade</taxon>
        <taxon>Pooideae</taxon>
        <taxon>Poodae</taxon>
        <taxon>Poeae</taxon>
        <taxon>Poeae Chloroplast Group 2 (Poeae type)</taxon>
        <taxon>Loliodinae</taxon>
        <taxon>Loliinae</taxon>
        <taxon>Lolium</taxon>
    </lineage>
</organism>
<reference evidence="1" key="1">
    <citation type="submission" date="2023-07" db="EMBL/GenBank/DDBJ databases">
        <title>A chromosome-level genome assembly of Lolium multiflorum.</title>
        <authorList>
            <person name="Chen Y."/>
            <person name="Copetti D."/>
            <person name="Kolliker R."/>
            <person name="Studer B."/>
        </authorList>
    </citation>
    <scope>NUCLEOTIDE SEQUENCE</scope>
    <source>
        <strain evidence="1">02402/16</strain>
        <tissue evidence="1">Leaf</tissue>
    </source>
</reference>
<name>A0AAD8TYL8_LOLMU</name>
<dbReference type="InterPro" id="IPR044835">
    <property type="entry name" value="ARF_plant"/>
</dbReference>
<dbReference type="AlphaFoldDB" id="A0AAD8TYL8"/>
<dbReference type="EMBL" id="JAUUTY010000001">
    <property type="protein sequence ID" value="KAK1695606.1"/>
    <property type="molecule type" value="Genomic_DNA"/>
</dbReference>
<gene>
    <name evidence="1" type="ORF">QYE76_012303</name>
</gene>
<protein>
    <submittedName>
        <fullName evidence="1">Uncharacterized protein</fullName>
    </submittedName>
</protein>
<evidence type="ECO:0000313" key="1">
    <source>
        <dbReference type="EMBL" id="KAK1695606.1"/>
    </source>
</evidence>
<dbReference type="GO" id="GO:0006355">
    <property type="term" value="P:regulation of DNA-templated transcription"/>
    <property type="evidence" value="ECO:0007669"/>
    <property type="project" value="InterPro"/>
</dbReference>
<accession>A0AAD8TYL8</accession>
<evidence type="ECO:0000313" key="2">
    <source>
        <dbReference type="Proteomes" id="UP001231189"/>
    </source>
</evidence>
<dbReference type="PANTHER" id="PTHR31384">
    <property type="entry name" value="AUXIN RESPONSE FACTOR 4-RELATED"/>
    <property type="match status" value="1"/>
</dbReference>
<dbReference type="Proteomes" id="UP001231189">
    <property type="component" value="Unassembled WGS sequence"/>
</dbReference>
<comment type="caution">
    <text evidence="1">The sequence shown here is derived from an EMBL/GenBank/DDBJ whole genome shotgun (WGS) entry which is preliminary data.</text>
</comment>
<keyword evidence="2" id="KW-1185">Reference proteome</keyword>
<dbReference type="GO" id="GO:0003677">
    <property type="term" value="F:DNA binding"/>
    <property type="evidence" value="ECO:0007669"/>
    <property type="project" value="InterPro"/>
</dbReference>
<dbReference type="PANTHER" id="PTHR31384:SF86">
    <property type="entry name" value="AUXIN RESPONSE FACTOR 10"/>
    <property type="match status" value="1"/>
</dbReference>
<sequence>MVSAQNRGTKKSPPLLAALGAWPTRARPGRCAPAASGEDLAAGSMDSQLWLACAGSMCTVPPVGTAVDYFPQGHAQQATAVNLSAARPAAHPLPRCWVRFMADAQSDKVFAKIRLVGATAHEGRLSLLLLPRRNKL</sequence>